<dbReference type="Proteomes" id="UP000236569">
    <property type="component" value="Unassembled WGS sequence"/>
</dbReference>
<dbReference type="AlphaFoldDB" id="A0A2I9DYA3"/>
<evidence type="ECO:0000313" key="2">
    <source>
        <dbReference type="EMBL" id="GBF05835.1"/>
    </source>
</evidence>
<evidence type="ECO:0000313" key="3">
    <source>
        <dbReference type="Proteomes" id="UP000236569"/>
    </source>
</evidence>
<feature type="region of interest" description="Disordered" evidence="1">
    <location>
        <begin position="231"/>
        <end position="251"/>
    </location>
</feature>
<gene>
    <name evidence="2" type="ORF">DAERI_060095</name>
</gene>
<reference evidence="3" key="1">
    <citation type="submission" date="2018-01" db="EMBL/GenBank/DDBJ databases">
        <title>Draft Genome Sequence of the Radioresistant Bacterium Deinococcus aerius TR0125, Isolated from the Higher Atmosphere above Japan.</title>
        <authorList>
            <person name="Satoh K."/>
            <person name="Arai H."/>
            <person name="Sanzen T."/>
            <person name="Kawaguchi Y."/>
            <person name="Hayashi H."/>
            <person name="Yokobori S."/>
            <person name="Yamagishi A."/>
            <person name="Oono Y."/>
            <person name="Narumi I."/>
        </authorList>
    </citation>
    <scope>NUCLEOTIDE SEQUENCE [LARGE SCALE GENOMIC DNA]</scope>
    <source>
        <strain evidence="3">TR0125</strain>
    </source>
</reference>
<keyword evidence="3" id="KW-1185">Reference proteome</keyword>
<name>A0A2I9DYA3_9DEIO</name>
<proteinExistence type="predicted"/>
<sequence>MTSPSTPAAPYFLTWSREKGYHLRLETQCTIFVKQPGTFRTFTSNGKDPDVLLWLPPWGLVPRRFYDAIVNPPPPTPTLPVREADSFIINATVTAQTIDPGYRYISHDPTKPVFDVRGANLVGCVAVPGKPIIIESAGGHVFGGWGNRLQIEYVEMHMANPNVNGLVKGRAVNLDGGRHLIFRFNEVNDTSGIYIAHNGNADGYLAYNGDRGSDQFIVRFNRVKNIDGRKSDGKGSYVRSNTGTTHSDAKRWNPAFTGEKIDANKTPENFSPSGWQPRQFVQFNRIIRHPSIDVSDNIVINTPGESRVEDNINLYGGSGGTQANPAQIKRNYIQGAWGWDWNFVPGVSTKYDNSNRVTLNAYGYQLVGDPNFKYSGSCIIIDEFDHNVWANASHYTQIEDNYCVGHQLNAYLASFLQINRNRNYMLTHYDANTPFTYEWSGFFVQKNNSMVNDNGVSRPLQAGIAYDGNIRFFGDGTSRSSPDTAGVDPAKRGPNNDFRPGIAPGTEGALLAEYQQVQAGRGYVAGIPADRKYTPT</sequence>
<accession>A0A2I9DYA3</accession>
<evidence type="ECO:0000256" key="1">
    <source>
        <dbReference type="SAM" id="MobiDB-lite"/>
    </source>
</evidence>
<feature type="region of interest" description="Disordered" evidence="1">
    <location>
        <begin position="477"/>
        <end position="504"/>
    </location>
</feature>
<protein>
    <submittedName>
        <fullName evidence="2">Uncharacterized protein</fullName>
    </submittedName>
</protein>
<dbReference type="RefSeq" id="WP_103129252.1">
    <property type="nucleotide sequence ID" value="NZ_BFAG01000006.1"/>
</dbReference>
<dbReference type="EMBL" id="BFAG01000006">
    <property type="protein sequence ID" value="GBF05835.1"/>
    <property type="molecule type" value="Genomic_DNA"/>
</dbReference>
<comment type="caution">
    <text evidence="2">The sequence shown here is derived from an EMBL/GenBank/DDBJ whole genome shotgun (WGS) entry which is preliminary data.</text>
</comment>
<organism evidence="2 3">
    <name type="scientific">Deinococcus aerius</name>
    <dbReference type="NCBI Taxonomy" id="200253"/>
    <lineage>
        <taxon>Bacteria</taxon>
        <taxon>Thermotogati</taxon>
        <taxon>Deinococcota</taxon>
        <taxon>Deinococci</taxon>
        <taxon>Deinococcales</taxon>
        <taxon>Deinococcaceae</taxon>
        <taxon>Deinococcus</taxon>
    </lineage>
</organism>